<sequence>MARWKKALVGLGSFVTWFFGLIIVGEQGYASQYFWLSGCALAIGFAVAPFWRLRRSAWYWWTVAAITTANLSLVYLMRARAAVTELPSKGTVQLMFVVDCLACWAVMVAVCYAIYRKFPWQMASEIAKK</sequence>
<dbReference type="EMBL" id="JACU01000006">
    <property type="protein sequence ID" value="KMS54447.1"/>
    <property type="molecule type" value="Genomic_DNA"/>
</dbReference>
<evidence type="ECO:0000313" key="2">
    <source>
        <dbReference type="EMBL" id="KMS54447.1"/>
    </source>
</evidence>
<dbReference type="OrthoDB" id="8233587at2"/>
<keyword evidence="1" id="KW-1133">Transmembrane helix</keyword>
<proteinExistence type="predicted"/>
<keyword evidence="3" id="KW-1185">Reference proteome</keyword>
<keyword evidence="1" id="KW-0472">Membrane</keyword>
<feature type="transmembrane region" description="Helical" evidence="1">
    <location>
        <begin position="7"/>
        <end position="24"/>
    </location>
</feature>
<feature type="transmembrane region" description="Helical" evidence="1">
    <location>
        <begin position="30"/>
        <end position="51"/>
    </location>
</feature>
<keyword evidence="1" id="KW-0812">Transmembrane</keyword>
<gene>
    <name evidence="2" type="ORF">V474_21660</name>
</gene>
<feature type="transmembrane region" description="Helical" evidence="1">
    <location>
        <begin position="58"/>
        <end position="76"/>
    </location>
</feature>
<evidence type="ECO:0000313" key="3">
    <source>
        <dbReference type="Proteomes" id="UP000052268"/>
    </source>
</evidence>
<evidence type="ECO:0000256" key="1">
    <source>
        <dbReference type="SAM" id="Phobius"/>
    </source>
</evidence>
<dbReference type="PATRIC" id="fig|1114963.3.peg.3171"/>
<comment type="caution">
    <text evidence="2">The sequence shown here is derived from an EMBL/GenBank/DDBJ whole genome shotgun (WGS) entry which is preliminary data.</text>
</comment>
<dbReference type="AlphaFoldDB" id="A0A0J7XRZ8"/>
<dbReference type="Proteomes" id="UP000052268">
    <property type="component" value="Unassembled WGS sequence"/>
</dbReference>
<dbReference type="RefSeq" id="WP_059152314.1">
    <property type="nucleotide sequence ID" value="NZ_KQ130455.1"/>
</dbReference>
<organism evidence="2 3">
    <name type="scientific">Novosphingobium barchaimii LL02</name>
    <dbReference type="NCBI Taxonomy" id="1114963"/>
    <lineage>
        <taxon>Bacteria</taxon>
        <taxon>Pseudomonadati</taxon>
        <taxon>Pseudomonadota</taxon>
        <taxon>Alphaproteobacteria</taxon>
        <taxon>Sphingomonadales</taxon>
        <taxon>Sphingomonadaceae</taxon>
        <taxon>Novosphingobium</taxon>
    </lineage>
</organism>
<feature type="transmembrane region" description="Helical" evidence="1">
    <location>
        <begin position="96"/>
        <end position="115"/>
    </location>
</feature>
<accession>A0A0J7XRZ8</accession>
<protein>
    <submittedName>
        <fullName evidence="2">Uncharacterized protein</fullName>
    </submittedName>
</protein>
<name>A0A0J7XRZ8_9SPHN</name>
<reference evidence="2 3" key="1">
    <citation type="journal article" date="2015" name="G3 (Bethesda)">
        <title>Insights into Ongoing Evolution of the Hexachlorocyclohexane Catabolic Pathway from Comparative Genomics of Ten Sphingomonadaceae Strains.</title>
        <authorList>
            <person name="Pearce S.L."/>
            <person name="Oakeshott J.G."/>
            <person name="Pandey G."/>
        </authorList>
    </citation>
    <scope>NUCLEOTIDE SEQUENCE [LARGE SCALE GENOMIC DNA]</scope>
    <source>
        <strain evidence="2 3">LL02</strain>
    </source>
</reference>